<keyword evidence="1 3" id="KW-0378">Hydrolase</keyword>
<evidence type="ECO:0000313" key="4">
    <source>
        <dbReference type="Proteomes" id="UP001303647"/>
    </source>
</evidence>
<proteinExistence type="predicted"/>
<evidence type="ECO:0000256" key="1">
    <source>
        <dbReference type="ARBA" id="ARBA00022801"/>
    </source>
</evidence>
<accession>A0AAN7CLK2</accession>
<dbReference type="PANTHER" id="PTHR48081:SF8">
    <property type="entry name" value="ALPHA_BETA HYDROLASE FOLD-3 DOMAIN-CONTAINING PROTEIN-RELATED"/>
    <property type="match status" value="1"/>
</dbReference>
<dbReference type="Proteomes" id="UP001303647">
    <property type="component" value="Unassembled WGS sequence"/>
</dbReference>
<name>A0AAN7CLK2_9PEZI</name>
<reference evidence="3" key="2">
    <citation type="submission" date="2023-05" db="EMBL/GenBank/DDBJ databases">
        <authorList>
            <consortium name="Lawrence Berkeley National Laboratory"/>
            <person name="Steindorff A."/>
            <person name="Hensen N."/>
            <person name="Bonometti L."/>
            <person name="Westerberg I."/>
            <person name="Brannstrom I.O."/>
            <person name="Guillou S."/>
            <person name="Cros-Aarteil S."/>
            <person name="Calhoun S."/>
            <person name="Haridas S."/>
            <person name="Kuo A."/>
            <person name="Mondo S."/>
            <person name="Pangilinan J."/>
            <person name="Riley R."/>
            <person name="Labutti K."/>
            <person name="Andreopoulos B."/>
            <person name="Lipzen A."/>
            <person name="Chen C."/>
            <person name="Yanf M."/>
            <person name="Daum C."/>
            <person name="Ng V."/>
            <person name="Clum A."/>
            <person name="Ohm R."/>
            <person name="Martin F."/>
            <person name="Silar P."/>
            <person name="Natvig D."/>
            <person name="Lalanne C."/>
            <person name="Gautier V."/>
            <person name="Ament-Velasquez S.L."/>
            <person name="Kruys A."/>
            <person name="Hutchinson M.I."/>
            <person name="Powell A.J."/>
            <person name="Barry K."/>
            <person name="Miller A.N."/>
            <person name="Grigoriev I.V."/>
            <person name="Debuchy R."/>
            <person name="Gladieux P."/>
            <person name="Thoren M.H."/>
            <person name="Johannesson H."/>
        </authorList>
    </citation>
    <scope>NUCLEOTIDE SEQUENCE</scope>
    <source>
        <strain evidence="3">CBS 359.72</strain>
    </source>
</reference>
<comment type="caution">
    <text evidence="3">The sequence shown here is derived from an EMBL/GenBank/DDBJ whole genome shotgun (WGS) entry which is preliminary data.</text>
</comment>
<dbReference type="Gene3D" id="3.40.50.1820">
    <property type="entry name" value="alpha/beta hydrolase"/>
    <property type="match status" value="1"/>
</dbReference>
<dbReference type="PANTHER" id="PTHR48081">
    <property type="entry name" value="AB HYDROLASE SUPERFAMILY PROTEIN C4A8.06C"/>
    <property type="match status" value="1"/>
</dbReference>
<dbReference type="GO" id="GO:0016787">
    <property type="term" value="F:hydrolase activity"/>
    <property type="evidence" value="ECO:0007669"/>
    <property type="project" value="UniProtKB-KW"/>
</dbReference>
<keyword evidence="4" id="KW-1185">Reference proteome</keyword>
<dbReference type="InterPro" id="IPR029058">
    <property type="entry name" value="AB_hydrolase_fold"/>
</dbReference>
<dbReference type="Pfam" id="PF07859">
    <property type="entry name" value="Abhydrolase_3"/>
    <property type="match status" value="1"/>
</dbReference>
<dbReference type="InterPro" id="IPR050300">
    <property type="entry name" value="GDXG_lipolytic_enzyme"/>
</dbReference>
<dbReference type="EMBL" id="MU857764">
    <property type="protein sequence ID" value="KAK4244015.1"/>
    <property type="molecule type" value="Genomic_DNA"/>
</dbReference>
<protein>
    <submittedName>
        <fullName evidence="3">Alpha/Beta hydrolase protein</fullName>
    </submittedName>
</protein>
<feature type="domain" description="Alpha/beta hydrolase fold-3" evidence="2">
    <location>
        <begin position="78"/>
        <end position="299"/>
    </location>
</feature>
<evidence type="ECO:0000259" key="2">
    <source>
        <dbReference type="Pfam" id="PF07859"/>
    </source>
</evidence>
<sequence>MYLSEEWLAYERKLGFRPVITGTAEEIRTGYNGLAKTIGEQLPPSDPSLTLVSAEGHQVPVRIYTPREASDRKLPVGVYAHGGGFVAGSVTASFEDYNCRYIAQNTPCIIVSVDFRLAPEHLVPAQVDDVYAAFLWTRDNIGSLNGDPAKLFVIGASVGGGLALSVALKHIERGGRGNVAGIVALAPITMHPEHVMDEFRPDYTAYEENAEGPLINRAAMYVFNGLNGCDARRDDPDVFPALHPLLRTATGPDNLPRTFISTCGADPLRDDGTVIKRALDRLGVPCRLRNYEGLPHFFWIYPEIATGDTFRADTVEGVRFVLQ</sequence>
<organism evidence="3 4">
    <name type="scientific">Corynascus novoguineensis</name>
    <dbReference type="NCBI Taxonomy" id="1126955"/>
    <lineage>
        <taxon>Eukaryota</taxon>
        <taxon>Fungi</taxon>
        <taxon>Dikarya</taxon>
        <taxon>Ascomycota</taxon>
        <taxon>Pezizomycotina</taxon>
        <taxon>Sordariomycetes</taxon>
        <taxon>Sordariomycetidae</taxon>
        <taxon>Sordariales</taxon>
        <taxon>Chaetomiaceae</taxon>
        <taxon>Corynascus</taxon>
    </lineage>
</organism>
<dbReference type="SUPFAM" id="SSF53474">
    <property type="entry name" value="alpha/beta-Hydrolases"/>
    <property type="match status" value="1"/>
</dbReference>
<dbReference type="InterPro" id="IPR013094">
    <property type="entry name" value="AB_hydrolase_3"/>
</dbReference>
<reference evidence="3" key="1">
    <citation type="journal article" date="2023" name="Mol. Phylogenet. Evol.">
        <title>Genome-scale phylogeny and comparative genomics of the fungal order Sordariales.</title>
        <authorList>
            <person name="Hensen N."/>
            <person name="Bonometti L."/>
            <person name="Westerberg I."/>
            <person name="Brannstrom I.O."/>
            <person name="Guillou S."/>
            <person name="Cros-Aarteil S."/>
            <person name="Calhoun S."/>
            <person name="Haridas S."/>
            <person name="Kuo A."/>
            <person name="Mondo S."/>
            <person name="Pangilinan J."/>
            <person name="Riley R."/>
            <person name="LaButti K."/>
            <person name="Andreopoulos B."/>
            <person name="Lipzen A."/>
            <person name="Chen C."/>
            <person name="Yan M."/>
            <person name="Daum C."/>
            <person name="Ng V."/>
            <person name="Clum A."/>
            <person name="Steindorff A."/>
            <person name="Ohm R.A."/>
            <person name="Martin F."/>
            <person name="Silar P."/>
            <person name="Natvig D.O."/>
            <person name="Lalanne C."/>
            <person name="Gautier V."/>
            <person name="Ament-Velasquez S.L."/>
            <person name="Kruys A."/>
            <person name="Hutchinson M.I."/>
            <person name="Powell A.J."/>
            <person name="Barry K."/>
            <person name="Miller A.N."/>
            <person name="Grigoriev I.V."/>
            <person name="Debuchy R."/>
            <person name="Gladieux P."/>
            <person name="Hiltunen Thoren M."/>
            <person name="Johannesson H."/>
        </authorList>
    </citation>
    <scope>NUCLEOTIDE SEQUENCE</scope>
    <source>
        <strain evidence="3">CBS 359.72</strain>
    </source>
</reference>
<evidence type="ECO:0000313" key="3">
    <source>
        <dbReference type="EMBL" id="KAK4244015.1"/>
    </source>
</evidence>
<gene>
    <name evidence="3" type="ORF">C7999DRAFT_17690</name>
</gene>
<dbReference type="AlphaFoldDB" id="A0AAN7CLK2"/>